<dbReference type="EMBL" id="JARXIC010000022">
    <property type="protein sequence ID" value="MDQ8195334.1"/>
    <property type="molecule type" value="Genomic_DNA"/>
</dbReference>
<proteinExistence type="predicted"/>
<name>A0ABU1AKY9_9BACT</name>
<protein>
    <recommendedName>
        <fullName evidence="4">PEP-CTERM protein-sorting domain-containing protein</fullName>
    </recommendedName>
</protein>
<feature type="signal peptide" evidence="1">
    <location>
        <begin position="1"/>
        <end position="26"/>
    </location>
</feature>
<keyword evidence="3" id="KW-1185">Reference proteome</keyword>
<keyword evidence="1" id="KW-0732">Signal</keyword>
<sequence>MKLNPKYLRLIALTAISTLTAQVAHAETNLLNEDFSDGDRTTQNLPDSSTWYLRGNATSFDVSGNDLVLTSSEQTLNLVTYFTDVGAPYALQVGETLSVNMSVQLSEVNDTGIRFGVFNSNNSQITGSASNFQSSSFNGYDGYSAWFNPSASSDSYDLYERIGTSDAIFASSSSVNEQLGASNASTIGMFADTSANLMLSIERTVSGLTIVSSVNGYELTRSDADPDTFSFDTIAIQLSSSSLSNGETFSIENVSVSVIPEPSSFSFIMGASVLCLFLRRGVRR</sequence>
<accession>A0ABU1AKY9</accession>
<dbReference type="Proteomes" id="UP001243717">
    <property type="component" value="Unassembled WGS sequence"/>
</dbReference>
<gene>
    <name evidence="2" type="ORF">QEH59_12930</name>
</gene>
<dbReference type="RefSeq" id="WP_308985790.1">
    <property type="nucleotide sequence ID" value="NZ_JARXIC010000022.1"/>
</dbReference>
<evidence type="ECO:0000313" key="3">
    <source>
        <dbReference type="Proteomes" id="UP001243717"/>
    </source>
</evidence>
<evidence type="ECO:0000313" key="2">
    <source>
        <dbReference type="EMBL" id="MDQ8195334.1"/>
    </source>
</evidence>
<comment type="caution">
    <text evidence="2">The sequence shown here is derived from an EMBL/GenBank/DDBJ whole genome shotgun (WGS) entry which is preliminary data.</text>
</comment>
<feature type="chain" id="PRO_5046982454" description="PEP-CTERM protein-sorting domain-containing protein" evidence="1">
    <location>
        <begin position="27"/>
        <end position="284"/>
    </location>
</feature>
<evidence type="ECO:0008006" key="4">
    <source>
        <dbReference type="Google" id="ProtNLM"/>
    </source>
</evidence>
<reference evidence="2 3" key="1">
    <citation type="submission" date="2023-04" db="EMBL/GenBank/DDBJ databases">
        <title>A novel bacteria isolated from coastal sediment.</title>
        <authorList>
            <person name="Liu X.-J."/>
            <person name="Du Z.-J."/>
        </authorList>
    </citation>
    <scope>NUCLEOTIDE SEQUENCE [LARGE SCALE GENOMIC DNA]</scope>
    <source>
        <strain evidence="2 3">SDUM461004</strain>
    </source>
</reference>
<organism evidence="2 3">
    <name type="scientific">Thalassobacterium sedimentorum</name>
    <dbReference type="NCBI Taxonomy" id="3041258"/>
    <lineage>
        <taxon>Bacteria</taxon>
        <taxon>Pseudomonadati</taxon>
        <taxon>Verrucomicrobiota</taxon>
        <taxon>Opitutia</taxon>
        <taxon>Puniceicoccales</taxon>
        <taxon>Coraliomargaritaceae</taxon>
        <taxon>Thalassobacterium</taxon>
    </lineage>
</organism>
<evidence type="ECO:0000256" key="1">
    <source>
        <dbReference type="SAM" id="SignalP"/>
    </source>
</evidence>